<dbReference type="HOGENOM" id="CLU_011607_0_0_1"/>
<name>A5DMH3_PICGU</name>
<dbReference type="RefSeq" id="XP_001483744.2">
    <property type="nucleotide sequence ID" value="XM_001483694.1"/>
</dbReference>
<evidence type="ECO:0000313" key="8">
    <source>
        <dbReference type="Proteomes" id="UP000001997"/>
    </source>
</evidence>
<gene>
    <name evidence="7" type="ORF">PGUG_04474</name>
</gene>
<keyword evidence="3 5" id="KW-1133">Transmembrane helix</keyword>
<dbReference type="EMBL" id="CH408159">
    <property type="protein sequence ID" value="EDK40375.2"/>
    <property type="molecule type" value="Genomic_DNA"/>
</dbReference>
<keyword evidence="4 5" id="KW-0472">Membrane</keyword>
<dbReference type="SUPFAM" id="SSF56300">
    <property type="entry name" value="Metallo-dependent phosphatases"/>
    <property type="match status" value="1"/>
</dbReference>
<dbReference type="GO" id="GO:0016787">
    <property type="term" value="F:hydrolase activity"/>
    <property type="evidence" value="ECO:0007669"/>
    <property type="project" value="InterPro"/>
</dbReference>
<dbReference type="eggNOG" id="KOG3662">
    <property type="taxonomic scope" value="Eukaryota"/>
</dbReference>
<dbReference type="InParanoid" id="A5DMH3"/>
<evidence type="ECO:0000256" key="4">
    <source>
        <dbReference type="ARBA" id="ARBA00023136"/>
    </source>
</evidence>
<dbReference type="Pfam" id="PF00149">
    <property type="entry name" value="Metallophos"/>
    <property type="match status" value="1"/>
</dbReference>
<reference evidence="7 8" key="1">
    <citation type="journal article" date="2009" name="Nature">
        <title>Evolution of pathogenicity and sexual reproduction in eight Candida genomes.</title>
        <authorList>
            <person name="Butler G."/>
            <person name="Rasmussen M.D."/>
            <person name="Lin M.F."/>
            <person name="Santos M.A."/>
            <person name="Sakthikumar S."/>
            <person name="Munro C.A."/>
            <person name="Rheinbay E."/>
            <person name="Grabherr M."/>
            <person name="Forche A."/>
            <person name="Reedy J.L."/>
            <person name="Agrafioti I."/>
            <person name="Arnaud M.B."/>
            <person name="Bates S."/>
            <person name="Brown A.J."/>
            <person name="Brunke S."/>
            <person name="Costanzo M.C."/>
            <person name="Fitzpatrick D.A."/>
            <person name="de Groot P.W."/>
            <person name="Harris D."/>
            <person name="Hoyer L.L."/>
            <person name="Hube B."/>
            <person name="Klis F.M."/>
            <person name="Kodira C."/>
            <person name="Lennard N."/>
            <person name="Logue M.E."/>
            <person name="Martin R."/>
            <person name="Neiman A.M."/>
            <person name="Nikolaou E."/>
            <person name="Quail M.A."/>
            <person name="Quinn J."/>
            <person name="Santos M.C."/>
            <person name="Schmitzberger F.F."/>
            <person name="Sherlock G."/>
            <person name="Shah P."/>
            <person name="Silverstein K.A."/>
            <person name="Skrzypek M.S."/>
            <person name="Soll D."/>
            <person name="Staggs R."/>
            <person name="Stansfield I."/>
            <person name="Stumpf M.P."/>
            <person name="Sudbery P.E."/>
            <person name="Srikantha T."/>
            <person name="Zeng Q."/>
            <person name="Berman J."/>
            <person name="Berriman M."/>
            <person name="Heitman J."/>
            <person name="Gow N.A."/>
            <person name="Lorenz M.C."/>
            <person name="Birren B.W."/>
            <person name="Kellis M."/>
            <person name="Cuomo C.A."/>
        </authorList>
    </citation>
    <scope>NUCLEOTIDE SEQUENCE [LARGE SCALE GENOMIC DNA]</scope>
    <source>
        <strain evidence="8">ATCC 6260 / CBS 566 / DSM 6381 / JCM 1539 / NBRC 10279 / NRRL Y-324</strain>
    </source>
</reference>
<evidence type="ECO:0000256" key="2">
    <source>
        <dbReference type="ARBA" id="ARBA00022692"/>
    </source>
</evidence>
<comment type="subcellular location">
    <subcellularLocation>
        <location evidence="1">Membrane</location>
        <topology evidence="1">Multi-pass membrane protein</topology>
    </subcellularLocation>
</comment>
<dbReference type="InterPro" id="IPR029052">
    <property type="entry name" value="Metallo-depent_PP-like"/>
</dbReference>
<dbReference type="Gene3D" id="3.60.21.10">
    <property type="match status" value="1"/>
</dbReference>
<dbReference type="GO" id="GO:0006281">
    <property type="term" value="P:DNA repair"/>
    <property type="evidence" value="ECO:0007669"/>
    <property type="project" value="EnsemblFungi"/>
</dbReference>
<dbReference type="InterPro" id="IPR004843">
    <property type="entry name" value="Calcineurin-like_PHP"/>
</dbReference>
<evidence type="ECO:0000259" key="6">
    <source>
        <dbReference type="Pfam" id="PF00149"/>
    </source>
</evidence>
<dbReference type="OMA" id="LHCMKYP"/>
<dbReference type="InterPro" id="IPR033308">
    <property type="entry name" value="PGAP5/Cdc1/Ted1"/>
</dbReference>
<feature type="transmembrane region" description="Helical" evidence="5">
    <location>
        <begin position="438"/>
        <end position="458"/>
    </location>
</feature>
<proteinExistence type="predicted"/>
<evidence type="ECO:0000313" key="7">
    <source>
        <dbReference type="EMBL" id="EDK40375.2"/>
    </source>
</evidence>
<dbReference type="GO" id="GO:0016020">
    <property type="term" value="C:membrane"/>
    <property type="evidence" value="ECO:0007669"/>
    <property type="project" value="UniProtKB-SubCell"/>
</dbReference>
<dbReference type="AlphaFoldDB" id="A5DMH3"/>
<organism evidence="7 8">
    <name type="scientific">Meyerozyma guilliermondii (strain ATCC 6260 / CBS 566 / DSM 6381 / JCM 1539 / NBRC 10279 / NRRL Y-324)</name>
    <name type="common">Yeast</name>
    <name type="synonym">Candida guilliermondii</name>
    <dbReference type="NCBI Taxonomy" id="294746"/>
    <lineage>
        <taxon>Eukaryota</taxon>
        <taxon>Fungi</taxon>
        <taxon>Dikarya</taxon>
        <taxon>Ascomycota</taxon>
        <taxon>Saccharomycotina</taxon>
        <taxon>Pichiomycetes</taxon>
        <taxon>Debaryomycetaceae</taxon>
        <taxon>Meyerozyma</taxon>
    </lineage>
</organism>
<dbReference type="VEuPathDB" id="FungiDB:PGUG_04474"/>
<keyword evidence="2 5" id="KW-0812">Transmembrane</keyword>
<evidence type="ECO:0000256" key="1">
    <source>
        <dbReference type="ARBA" id="ARBA00004141"/>
    </source>
</evidence>
<dbReference type="GO" id="GO:0005783">
    <property type="term" value="C:endoplasmic reticulum"/>
    <property type="evidence" value="ECO:0007669"/>
    <property type="project" value="EnsemblFungi"/>
</dbReference>
<feature type="domain" description="Calcineurin-like phosphoesterase" evidence="6">
    <location>
        <begin position="122"/>
        <end position="318"/>
    </location>
</feature>
<protein>
    <recommendedName>
        <fullName evidence="6">Calcineurin-like phosphoesterase domain-containing protein</fullName>
    </recommendedName>
</protein>
<dbReference type="PANTHER" id="PTHR13315:SF4">
    <property type="entry name" value="METALLOPHOSPHOESTERASE, ISOFORM E"/>
    <property type="match status" value="1"/>
</dbReference>
<feature type="transmembrane region" description="Helical" evidence="5">
    <location>
        <begin position="386"/>
        <end position="407"/>
    </location>
</feature>
<keyword evidence="8" id="KW-1185">Reference proteome</keyword>
<dbReference type="KEGG" id="pgu:PGUG_04474"/>
<evidence type="ECO:0000256" key="3">
    <source>
        <dbReference type="ARBA" id="ARBA00022989"/>
    </source>
</evidence>
<dbReference type="Proteomes" id="UP000001997">
    <property type="component" value="Unassembled WGS sequence"/>
</dbReference>
<evidence type="ECO:0000256" key="5">
    <source>
        <dbReference type="SAM" id="Phobius"/>
    </source>
</evidence>
<dbReference type="PANTHER" id="PTHR13315">
    <property type="entry name" value="METALLO PHOSPHOESTERASE RELATED"/>
    <property type="match status" value="1"/>
</dbReference>
<sequence>MYRRKGGESLPAPIGAPESRKFKPFRIDSSKYQKAFTWSGSSKIKWRLLVLLMAIWAVTIHYHERVHVYNTIKKCQWNKWEQWPTGSPPHRAALVADPQIVDAYSYTNGRFITYFVKKISDNYLYRNNKFVQAYLDPDTTIFLGDLFDGGREWKNDVWFEEYQRFNKIYPKKLNRRTVQSLPGNHDIGFDTIHKDVVTRFSTFFGEPNDYIVIGNHSIVILDTISLSSSDDSINFEATQFLNTVNSQLNPQFPRILLTHVPLYRRNEQQLCGPLRESKKLFPVQKGKQYQTVIEYDISQTVLEVIHPDIVFAGDDHDYCDIRQPYTANGVERVAREIAVKSAAMTSGIKYPAIQLLSLHNPYDPNPHREPKETYQTSMCYMPSPYYAIYSYILLLLFTIGYLAIVFFPSVGNLNLRSNVLPSYAWLPKKDDNRSMSSFLLHFGLIFVMIYALFATYFAGI</sequence>
<dbReference type="OrthoDB" id="5977743at2759"/>
<dbReference type="GO" id="GO:0006506">
    <property type="term" value="P:GPI anchor biosynthetic process"/>
    <property type="evidence" value="ECO:0007669"/>
    <property type="project" value="EnsemblFungi"/>
</dbReference>
<accession>A5DMH3</accession>
<dbReference type="FunCoup" id="A5DMH3">
    <property type="interactions" value="535"/>
</dbReference>
<dbReference type="GeneID" id="5125417"/>